<protein>
    <submittedName>
        <fullName evidence="2">Uncharacterized protein</fullName>
    </submittedName>
</protein>
<dbReference type="RefSeq" id="WP_369141343.1">
    <property type="nucleotide sequence ID" value="NZ_JBFTEZ010000001.1"/>
</dbReference>
<evidence type="ECO:0000313" key="3">
    <source>
        <dbReference type="Proteomes" id="UP001560293"/>
    </source>
</evidence>
<organism evidence="2 3">
    <name type="scientific">Dietzia cinnamea</name>
    <dbReference type="NCBI Taxonomy" id="321318"/>
    <lineage>
        <taxon>Bacteria</taxon>
        <taxon>Bacillati</taxon>
        <taxon>Actinomycetota</taxon>
        <taxon>Actinomycetes</taxon>
        <taxon>Mycobacteriales</taxon>
        <taxon>Dietziaceae</taxon>
        <taxon>Dietzia</taxon>
    </lineage>
</organism>
<accession>A0ABV3YGF5</accession>
<evidence type="ECO:0000313" key="2">
    <source>
        <dbReference type="EMBL" id="MEX6462777.1"/>
    </source>
</evidence>
<dbReference type="Proteomes" id="UP001560293">
    <property type="component" value="Unassembled WGS sequence"/>
</dbReference>
<reference evidence="3" key="1">
    <citation type="submission" date="2024-07" db="EMBL/GenBank/DDBJ databases">
        <title>Pseudomonas strain that inhibits Aeromonas fish pathogens.</title>
        <authorList>
            <person name="Wildschutte H."/>
        </authorList>
    </citation>
    <scope>NUCLEOTIDE SEQUENCE [LARGE SCALE GENOMIC DNA]</scope>
    <source>
        <strain evidence="3">n60</strain>
    </source>
</reference>
<dbReference type="EMBL" id="JBFTEZ010000001">
    <property type="protein sequence ID" value="MEX6462777.1"/>
    <property type="molecule type" value="Genomic_DNA"/>
</dbReference>
<sequence>MDELVDRIRHAADQTGEAHFLELLRWHRVVAGLGELDWGARGAYRNAVTELGEDRAAELLGDLRRLASHPRRYRNGADGKPRYRDGTIKAQRHGAPGKRN</sequence>
<evidence type="ECO:0000256" key="1">
    <source>
        <dbReference type="SAM" id="MobiDB-lite"/>
    </source>
</evidence>
<gene>
    <name evidence="2" type="ORF">AB6N35_00150</name>
</gene>
<feature type="compositionally biased region" description="Basic residues" evidence="1">
    <location>
        <begin position="90"/>
        <end position="100"/>
    </location>
</feature>
<feature type="region of interest" description="Disordered" evidence="1">
    <location>
        <begin position="70"/>
        <end position="100"/>
    </location>
</feature>
<name>A0ABV3YGF5_9ACTN</name>
<keyword evidence="3" id="KW-1185">Reference proteome</keyword>
<proteinExistence type="predicted"/>
<comment type="caution">
    <text evidence="2">The sequence shown here is derived from an EMBL/GenBank/DDBJ whole genome shotgun (WGS) entry which is preliminary data.</text>
</comment>
<feature type="compositionally biased region" description="Basic and acidic residues" evidence="1">
    <location>
        <begin position="75"/>
        <end position="87"/>
    </location>
</feature>